<organism evidence="1 2">
    <name type="scientific">Kitasatospora terrestris</name>
    <dbReference type="NCBI Taxonomy" id="258051"/>
    <lineage>
        <taxon>Bacteria</taxon>
        <taxon>Bacillati</taxon>
        <taxon>Actinomycetota</taxon>
        <taxon>Actinomycetes</taxon>
        <taxon>Kitasatosporales</taxon>
        <taxon>Streptomycetaceae</taxon>
        <taxon>Kitasatospora</taxon>
    </lineage>
</organism>
<dbReference type="EMBL" id="BAABIS010000001">
    <property type="protein sequence ID" value="GAA4837512.1"/>
    <property type="molecule type" value="Genomic_DNA"/>
</dbReference>
<evidence type="ECO:0000313" key="1">
    <source>
        <dbReference type="EMBL" id="GAA4837512.1"/>
    </source>
</evidence>
<evidence type="ECO:0008006" key="3">
    <source>
        <dbReference type="Google" id="ProtNLM"/>
    </source>
</evidence>
<accession>A0ABP9DAL0</accession>
<sequence length="127" mass="13601">MDMTDIETIPEGRKGAAAIYLRCYPQDSWHLLDHRPALNDHARRLGLGTPAVYLDNGCRSIGSRPALDSLIEAVEQGLYATVLVPGPFVFALDEAAAAAVVGRLEAAGCRVVVAPPSSDRTVADMER</sequence>
<comment type="caution">
    <text evidence="1">The sequence shown here is derived from an EMBL/GenBank/DDBJ whole genome shotgun (WGS) entry which is preliminary data.</text>
</comment>
<proteinExistence type="predicted"/>
<evidence type="ECO:0000313" key="2">
    <source>
        <dbReference type="Proteomes" id="UP001501752"/>
    </source>
</evidence>
<protein>
    <recommendedName>
        <fullName evidence="3">Resolvase/invertase-type recombinase catalytic domain-containing protein</fullName>
    </recommendedName>
</protein>
<name>A0ABP9DAL0_9ACTN</name>
<keyword evidence="2" id="KW-1185">Reference proteome</keyword>
<dbReference type="Proteomes" id="UP001501752">
    <property type="component" value="Unassembled WGS sequence"/>
</dbReference>
<gene>
    <name evidence="1" type="ORF">GCM10023235_10660</name>
</gene>
<reference evidence="2" key="1">
    <citation type="journal article" date="2019" name="Int. J. Syst. Evol. Microbiol.">
        <title>The Global Catalogue of Microorganisms (GCM) 10K type strain sequencing project: providing services to taxonomists for standard genome sequencing and annotation.</title>
        <authorList>
            <consortium name="The Broad Institute Genomics Platform"/>
            <consortium name="The Broad Institute Genome Sequencing Center for Infectious Disease"/>
            <person name="Wu L."/>
            <person name="Ma J."/>
        </authorList>
    </citation>
    <scope>NUCLEOTIDE SEQUENCE [LARGE SCALE GENOMIC DNA]</scope>
    <source>
        <strain evidence="2">JCM 13006</strain>
    </source>
</reference>